<feature type="transmembrane region" description="Helical" evidence="2">
    <location>
        <begin position="150"/>
        <end position="170"/>
    </location>
</feature>
<keyword evidence="2" id="KW-1133">Transmembrane helix</keyword>
<keyword evidence="2" id="KW-0812">Transmembrane</keyword>
<evidence type="ECO:0000256" key="1">
    <source>
        <dbReference type="SAM" id="MobiDB-lite"/>
    </source>
</evidence>
<feature type="compositionally biased region" description="Basic and acidic residues" evidence="1">
    <location>
        <begin position="59"/>
        <end position="76"/>
    </location>
</feature>
<protein>
    <recommendedName>
        <fullName evidence="5">Transmembrane protein</fullName>
    </recommendedName>
</protein>
<evidence type="ECO:0000313" key="3">
    <source>
        <dbReference type="EMBL" id="CAA2934298.1"/>
    </source>
</evidence>
<dbReference type="PANTHER" id="PTHR34064:SF4">
    <property type="entry name" value="PROTEIN, PUTATIVE-RELATED"/>
    <property type="match status" value="1"/>
</dbReference>
<name>A0A8S0PAG4_OLEEU</name>
<keyword evidence="4" id="KW-1185">Reference proteome</keyword>
<dbReference type="Proteomes" id="UP000594638">
    <property type="component" value="Unassembled WGS sequence"/>
</dbReference>
<dbReference type="Gramene" id="OE9A082291T1">
    <property type="protein sequence ID" value="OE9A082291C1"/>
    <property type="gene ID" value="OE9A082291"/>
</dbReference>
<dbReference type="OrthoDB" id="893253at2759"/>
<dbReference type="AlphaFoldDB" id="A0A8S0PAG4"/>
<keyword evidence="2" id="KW-0472">Membrane</keyword>
<organism evidence="3 4">
    <name type="scientific">Olea europaea subsp. europaea</name>
    <dbReference type="NCBI Taxonomy" id="158383"/>
    <lineage>
        <taxon>Eukaryota</taxon>
        <taxon>Viridiplantae</taxon>
        <taxon>Streptophyta</taxon>
        <taxon>Embryophyta</taxon>
        <taxon>Tracheophyta</taxon>
        <taxon>Spermatophyta</taxon>
        <taxon>Magnoliopsida</taxon>
        <taxon>eudicotyledons</taxon>
        <taxon>Gunneridae</taxon>
        <taxon>Pentapetalae</taxon>
        <taxon>asterids</taxon>
        <taxon>lamiids</taxon>
        <taxon>Lamiales</taxon>
        <taxon>Oleaceae</taxon>
        <taxon>Oleeae</taxon>
        <taxon>Olea</taxon>
    </lineage>
</organism>
<evidence type="ECO:0000313" key="4">
    <source>
        <dbReference type="Proteomes" id="UP000594638"/>
    </source>
</evidence>
<reference evidence="3 4" key="1">
    <citation type="submission" date="2019-12" db="EMBL/GenBank/DDBJ databases">
        <authorList>
            <person name="Alioto T."/>
            <person name="Alioto T."/>
            <person name="Gomez Garrido J."/>
        </authorList>
    </citation>
    <scope>NUCLEOTIDE SEQUENCE [LARGE SCALE GENOMIC DNA]</scope>
</reference>
<dbReference type="EMBL" id="CACTIH010000012">
    <property type="protein sequence ID" value="CAA2934298.1"/>
    <property type="molecule type" value="Genomic_DNA"/>
</dbReference>
<evidence type="ECO:0008006" key="5">
    <source>
        <dbReference type="Google" id="ProtNLM"/>
    </source>
</evidence>
<evidence type="ECO:0000256" key="2">
    <source>
        <dbReference type="SAM" id="Phobius"/>
    </source>
</evidence>
<accession>A0A8S0PAG4</accession>
<proteinExistence type="predicted"/>
<dbReference type="PANTHER" id="PTHR34064">
    <property type="entry name" value="OS04G0672300 PROTEIN"/>
    <property type="match status" value="1"/>
</dbReference>
<feature type="region of interest" description="Disordered" evidence="1">
    <location>
        <begin position="58"/>
        <end position="85"/>
    </location>
</feature>
<sequence length="183" mass="20402">MAENLKLMDNAHANISSNLEEKGDQNQVNEGTKSDSFVVDMQHFSRISRNLSNKGLLRGGEKKINPFKGNEREARRVSTSPTALHGSITPEKPVVVMVGATDHSINTQGHHQITIMNGSMSNRATERKFGGKRLGFRRSSPFWTVDPRRILFFFATLSSVGTILLIYFTLSIRKLEGNDNALD</sequence>
<comment type="caution">
    <text evidence="3">The sequence shown here is derived from an EMBL/GenBank/DDBJ whole genome shotgun (WGS) entry which is preliminary data.</text>
</comment>
<gene>
    <name evidence="3" type="ORF">OLEA9_A082291</name>
</gene>